<gene>
    <name evidence="3" type="ORF">FYL31_07005</name>
</gene>
<feature type="region of interest" description="Disordered" evidence="1">
    <location>
        <begin position="582"/>
        <end position="609"/>
    </location>
</feature>
<sequence>MKKGLYKYEDTILRVMDVKDDMALVMDCQKRHMPIWQNIDRFASLQGASESDLYALTGISPVPEEELSAKERQFVNEHFTMIAGILPAVGDIKERSFRINGMAAHYNVTTQTLRFYLCLYLAFYDKTVFAPAKRKKEKVLSTNEKNIRWALNKFYYTRKNHSLKSTYILMLKEKYCDAEGNLVKSYPSFYQFRYFYRKTKNWSNYYIARKGLTFYQRNKRPLLGDHVQEFAPHVGIGMLDATICDIYLVNEEGRLIGRPVLTACIDAYSSLCCGYLLSWEGGVYSLRGLMRNLVEDKVKLCKKFGIPIEKEDWNVSALPGMLVTDMGREYLSENFSQITELGVTLTNLDAYRPELKGPVEKFFDLIQGYFKSLLKGKGVIEPDFQERGVHDYRKDACLTMDAFEKIILHCIIYYNTKRILENYPYTDEMLKDKVRPNAAAVFNYGLAMPEASLLPVSKERLMLTLLPRTMAKFTRTGLKVNGMRYKNENYREAYLNGKEVTVAYNPDDVSSVWLIEDNAYTPFELIESRFTGKSIADAQAMDKQQKSLVKAAGEENTQARIDLMRQIQTIVDTSAVNTGDTHIKQVRHVRKKEQAKRHKDFNKEVHDDN</sequence>
<dbReference type="InterPro" id="IPR001584">
    <property type="entry name" value="Integrase_cat-core"/>
</dbReference>
<evidence type="ECO:0000256" key="1">
    <source>
        <dbReference type="SAM" id="MobiDB-lite"/>
    </source>
</evidence>
<dbReference type="InterPro" id="IPR036397">
    <property type="entry name" value="RNaseH_sf"/>
</dbReference>
<protein>
    <submittedName>
        <fullName evidence="3">Transposase</fullName>
    </submittedName>
</protein>
<dbReference type="RefSeq" id="WP_148872255.1">
    <property type="nucleotide sequence ID" value="NZ_VSTF01000005.1"/>
</dbReference>
<reference evidence="3 4" key="1">
    <citation type="submission" date="2019-08" db="EMBL/GenBank/DDBJ databases">
        <authorList>
            <person name="Duncan S."/>
            <person name="Walker A."/>
        </authorList>
    </citation>
    <scope>NUCLEOTIDE SEQUENCE [LARGE SCALE GENOMIC DNA]</scope>
    <source>
        <strain evidence="3 4">T3WBe13</strain>
    </source>
</reference>
<accession>A0A5S4VMN2</accession>
<dbReference type="GO" id="GO:0003676">
    <property type="term" value="F:nucleic acid binding"/>
    <property type="evidence" value="ECO:0007669"/>
    <property type="project" value="InterPro"/>
</dbReference>
<evidence type="ECO:0000313" key="4">
    <source>
        <dbReference type="Proteomes" id="UP000324327"/>
    </source>
</evidence>
<dbReference type="Proteomes" id="UP000324327">
    <property type="component" value="Unassembled WGS sequence"/>
</dbReference>
<organism evidence="3 4">
    <name type="scientific">Agathobacter rectalis</name>
    <dbReference type="NCBI Taxonomy" id="39491"/>
    <lineage>
        <taxon>Bacteria</taxon>
        <taxon>Bacillati</taxon>
        <taxon>Bacillota</taxon>
        <taxon>Clostridia</taxon>
        <taxon>Lachnospirales</taxon>
        <taxon>Lachnospiraceae</taxon>
        <taxon>Agathobacter</taxon>
    </lineage>
</organism>
<evidence type="ECO:0000313" key="3">
    <source>
        <dbReference type="EMBL" id="TYL60484.1"/>
    </source>
</evidence>
<dbReference type="GO" id="GO:0015074">
    <property type="term" value="P:DNA integration"/>
    <property type="evidence" value="ECO:0007669"/>
    <property type="project" value="InterPro"/>
</dbReference>
<proteinExistence type="predicted"/>
<dbReference type="InterPro" id="IPR012337">
    <property type="entry name" value="RNaseH-like_sf"/>
</dbReference>
<dbReference type="AlphaFoldDB" id="A0A5S4VMN2"/>
<feature type="domain" description="Integrase catalytic" evidence="2">
    <location>
        <begin position="228"/>
        <end position="444"/>
    </location>
</feature>
<dbReference type="InterPro" id="IPR015378">
    <property type="entry name" value="Transposase-like_Mu_C"/>
</dbReference>
<dbReference type="Gene3D" id="3.30.420.10">
    <property type="entry name" value="Ribonuclease H-like superfamily/Ribonuclease H"/>
    <property type="match status" value="1"/>
</dbReference>
<evidence type="ECO:0000259" key="2">
    <source>
        <dbReference type="PROSITE" id="PS50994"/>
    </source>
</evidence>
<name>A0A5S4VMN2_9FIRM</name>
<reference evidence="3 4" key="2">
    <citation type="submission" date="2019-09" db="EMBL/GenBank/DDBJ databases">
        <title>Strain-level analysis of Eubacterium rectale using genomes from metagenomes.</title>
        <authorList>
            <person name="Karcher N."/>
            <person name="Segata N."/>
        </authorList>
    </citation>
    <scope>NUCLEOTIDE SEQUENCE [LARGE SCALE GENOMIC DNA]</scope>
    <source>
        <strain evidence="3 4">T3WBe13</strain>
    </source>
</reference>
<dbReference type="SUPFAM" id="SSF53098">
    <property type="entry name" value="Ribonuclease H-like"/>
    <property type="match status" value="1"/>
</dbReference>
<comment type="caution">
    <text evidence="3">The sequence shown here is derived from an EMBL/GenBank/DDBJ whole genome shotgun (WGS) entry which is preliminary data.</text>
</comment>
<dbReference type="EMBL" id="VSTF01000005">
    <property type="protein sequence ID" value="TYL60484.1"/>
    <property type="molecule type" value="Genomic_DNA"/>
</dbReference>
<dbReference type="Pfam" id="PF09299">
    <property type="entry name" value="Mu-transpos_C"/>
    <property type="match status" value="1"/>
</dbReference>
<dbReference type="PROSITE" id="PS50994">
    <property type="entry name" value="INTEGRASE"/>
    <property type="match status" value="1"/>
</dbReference>
<feature type="compositionally biased region" description="Basic residues" evidence="1">
    <location>
        <begin position="584"/>
        <end position="600"/>
    </location>
</feature>